<protein>
    <submittedName>
        <fullName evidence="3">Transposase</fullName>
    </submittedName>
</protein>
<evidence type="ECO:0000313" key="4">
    <source>
        <dbReference type="Proteomes" id="UP001282474"/>
    </source>
</evidence>
<feature type="region of interest" description="Disordered" evidence="1">
    <location>
        <begin position="381"/>
        <end position="400"/>
    </location>
</feature>
<evidence type="ECO:0000256" key="1">
    <source>
        <dbReference type="SAM" id="MobiDB-lite"/>
    </source>
</evidence>
<feature type="domain" description="Transposase IS701-like DDE" evidence="2">
    <location>
        <begin position="28"/>
        <end position="244"/>
    </location>
</feature>
<accession>A0ABU4N450</accession>
<dbReference type="EMBL" id="JARAWJ010000050">
    <property type="protein sequence ID" value="MDX3043325.1"/>
    <property type="molecule type" value="Genomic_DNA"/>
</dbReference>
<evidence type="ECO:0000313" key="3">
    <source>
        <dbReference type="EMBL" id="MDX3043325.1"/>
    </source>
</evidence>
<dbReference type="InterPro" id="IPR039365">
    <property type="entry name" value="IS701-like"/>
</dbReference>
<dbReference type="Proteomes" id="UP001282474">
    <property type="component" value="Unassembled WGS sequence"/>
</dbReference>
<evidence type="ECO:0000259" key="2">
    <source>
        <dbReference type="Pfam" id="PF13546"/>
    </source>
</evidence>
<name>A0ABU4N450_9ACTN</name>
<dbReference type="Pfam" id="PF13546">
    <property type="entry name" value="DDE_5"/>
    <property type="match status" value="1"/>
</dbReference>
<reference evidence="3 4" key="1">
    <citation type="journal article" date="2023" name="Microb. Genom.">
        <title>Mesoterricola silvestris gen. nov., sp. nov., Mesoterricola sediminis sp. nov., Geothrix oryzae sp. nov., Geothrix edaphica sp. nov., Geothrix rubra sp. nov., and Geothrix limicola sp. nov., six novel members of Acidobacteriota isolated from soils.</title>
        <authorList>
            <person name="Weisberg A.J."/>
            <person name="Pearce E."/>
            <person name="Kramer C.G."/>
            <person name="Chang J.H."/>
            <person name="Clarke C.R."/>
        </authorList>
    </citation>
    <scope>NUCLEOTIDE SEQUENCE [LARGE SCALE GENOMIC DNA]</scope>
    <source>
        <strain evidence="3 4">NE20-4-1</strain>
    </source>
</reference>
<proteinExistence type="predicted"/>
<dbReference type="RefSeq" id="WP_313895500.1">
    <property type="nucleotide sequence ID" value="NZ_JABXWF010000003.1"/>
</dbReference>
<gene>
    <name evidence="3" type="ORF">PV383_40075</name>
</gene>
<dbReference type="PANTHER" id="PTHR33627:SF1">
    <property type="entry name" value="TRANSPOSASE"/>
    <property type="match status" value="1"/>
</dbReference>
<sequence>MRLSLFEPVCTHLDSYCESLLEELGAHLFRSLQRSGQRLKAERYVRGLLTVPGRKTLRNIAAQFEGGAAQQSVHHFISESPWEWIPVRHAVAQYVQRNLAPDAWVVRSTMIPKVGAHSIGVDRHFLPHMNQTVTGQQAVGAWLVSGRSAVPVDWRLRLSGRWLSSPRRQRAGIPTGVVADSLDDCVREAVAAITGIPEVQHGPVVVDVDGIDVLALARHFTSAGIPFVVRVDPQEQLRIDRSELPRYGDRVRTAAELASSLISLRQQVNIGERPMTAVAIPVTAPGPAAVGGGGMTLVGEWRKTAARPGKLWLAGGGLPSLRLVLWLTTLPNVVARDFNAISDKVGIRDFAGRSFPGWHRHVTLASAAHLAVAMESSSVLPPYAPQRDRDVPHSNKPTVR</sequence>
<dbReference type="PANTHER" id="PTHR33627">
    <property type="entry name" value="TRANSPOSASE"/>
    <property type="match status" value="1"/>
</dbReference>
<comment type="caution">
    <text evidence="3">The sequence shown here is derived from an EMBL/GenBank/DDBJ whole genome shotgun (WGS) entry which is preliminary data.</text>
</comment>
<keyword evidence="4" id="KW-1185">Reference proteome</keyword>
<dbReference type="InterPro" id="IPR038721">
    <property type="entry name" value="IS701-like_DDE_dom"/>
</dbReference>
<organism evidence="3 4">
    <name type="scientific">Streptomyces caniscabiei</name>
    <dbReference type="NCBI Taxonomy" id="2746961"/>
    <lineage>
        <taxon>Bacteria</taxon>
        <taxon>Bacillati</taxon>
        <taxon>Actinomycetota</taxon>
        <taxon>Actinomycetes</taxon>
        <taxon>Kitasatosporales</taxon>
        <taxon>Streptomycetaceae</taxon>
        <taxon>Streptomyces</taxon>
    </lineage>
</organism>